<proteinExistence type="predicted"/>
<gene>
    <name evidence="1" type="primary">xseB</name>
    <name evidence="1" type="ORF">E5336_00940</name>
</gene>
<evidence type="ECO:0000313" key="1">
    <source>
        <dbReference type="EMBL" id="TGY67010.1"/>
    </source>
</evidence>
<reference evidence="1" key="1">
    <citation type="submission" date="2019-04" db="EMBL/GenBank/DDBJ databases">
        <title>Microbes associate with the intestines of laboratory mice.</title>
        <authorList>
            <person name="Navarre W."/>
            <person name="Wong E."/>
            <person name="Huang K."/>
            <person name="Tropini C."/>
            <person name="Ng K."/>
            <person name="Yu B."/>
        </authorList>
    </citation>
    <scope>NUCLEOTIDE SEQUENCE</scope>
    <source>
        <strain evidence="1">NM09_H32</strain>
    </source>
</reference>
<protein>
    <submittedName>
        <fullName evidence="1">Exodeoxyribonuclease VII small subunit</fullName>
        <ecNumber evidence="1">3.1.11.6</ecNumber>
    </submittedName>
</protein>
<dbReference type="EMBL" id="SRYG01000002">
    <property type="protein sequence ID" value="TGY67010.1"/>
    <property type="molecule type" value="Genomic_DNA"/>
</dbReference>
<keyword evidence="2" id="KW-1185">Reference proteome</keyword>
<evidence type="ECO:0000313" key="2">
    <source>
        <dbReference type="Proteomes" id="UP000308836"/>
    </source>
</evidence>
<name>A0AC61RA64_9FIRM</name>
<organism evidence="1 2">
    <name type="scientific">Dubosiella muris</name>
    <dbReference type="NCBI Taxonomy" id="3038133"/>
    <lineage>
        <taxon>Bacteria</taxon>
        <taxon>Bacillati</taxon>
        <taxon>Bacillota</taxon>
        <taxon>Erysipelotrichia</taxon>
        <taxon>Erysipelotrichales</taxon>
        <taxon>Erysipelotrichaceae</taxon>
        <taxon>Dubosiella</taxon>
    </lineage>
</organism>
<sequence>MAEKTTFRQAMERLDEIVTKLNSNTLELEEAMKLFEEGLKLSRQCETQLKRFENKMNALMVDEGEKKDV</sequence>
<dbReference type="Proteomes" id="UP000308836">
    <property type="component" value="Unassembled WGS sequence"/>
</dbReference>
<comment type="caution">
    <text evidence="1">The sequence shown here is derived from an EMBL/GenBank/DDBJ whole genome shotgun (WGS) entry which is preliminary data.</text>
</comment>
<accession>A0AC61RA64</accession>
<keyword evidence="1" id="KW-0378">Hydrolase</keyword>
<dbReference type="EC" id="3.1.11.6" evidence="1"/>